<keyword evidence="2" id="KW-1185">Reference proteome</keyword>
<proteinExistence type="predicted"/>
<dbReference type="InterPro" id="IPR001969">
    <property type="entry name" value="Aspartic_peptidase_AS"/>
</dbReference>
<accession>A0A151J5Y6</accession>
<dbReference type="PROSITE" id="PS00141">
    <property type="entry name" value="ASP_PROTEASE"/>
    <property type="match status" value="1"/>
</dbReference>
<evidence type="ECO:0000313" key="1">
    <source>
        <dbReference type="EMBL" id="KYN18580.1"/>
    </source>
</evidence>
<dbReference type="GO" id="GO:0006508">
    <property type="term" value="P:proteolysis"/>
    <property type="evidence" value="ECO:0007669"/>
    <property type="project" value="InterPro"/>
</dbReference>
<reference evidence="1 2" key="1">
    <citation type="submission" date="2015-09" db="EMBL/GenBank/DDBJ databases">
        <title>Trachymyrmex cornetzi WGS genome.</title>
        <authorList>
            <person name="Nygaard S."/>
            <person name="Hu H."/>
            <person name="Boomsma J."/>
            <person name="Zhang G."/>
        </authorList>
    </citation>
    <scope>NUCLEOTIDE SEQUENCE [LARGE SCALE GENOMIC DNA]</scope>
    <source>
        <strain evidence="1">Tcor2-1</strain>
        <tissue evidence="1">Whole body</tissue>
    </source>
</reference>
<protein>
    <submittedName>
        <fullName evidence="1">Uncharacterized protein</fullName>
    </submittedName>
</protein>
<gene>
    <name evidence="1" type="ORF">ALC57_09109</name>
</gene>
<organism evidence="1 2">
    <name type="scientific">Trachymyrmex cornetzi</name>
    <dbReference type="NCBI Taxonomy" id="471704"/>
    <lineage>
        <taxon>Eukaryota</taxon>
        <taxon>Metazoa</taxon>
        <taxon>Ecdysozoa</taxon>
        <taxon>Arthropoda</taxon>
        <taxon>Hexapoda</taxon>
        <taxon>Insecta</taxon>
        <taxon>Pterygota</taxon>
        <taxon>Neoptera</taxon>
        <taxon>Endopterygota</taxon>
        <taxon>Hymenoptera</taxon>
        <taxon>Apocrita</taxon>
        <taxon>Aculeata</taxon>
        <taxon>Formicoidea</taxon>
        <taxon>Formicidae</taxon>
        <taxon>Myrmicinae</taxon>
        <taxon>Trachymyrmex</taxon>
    </lineage>
</organism>
<dbReference type="Proteomes" id="UP000078492">
    <property type="component" value="Unassembled WGS sequence"/>
</dbReference>
<sequence length="55" mass="6050">VTGKYANTGLRLVTLPIKKMKKDRINLLLDTGATLTLIKVGNLKGETLIREKPMA</sequence>
<evidence type="ECO:0000313" key="2">
    <source>
        <dbReference type="Proteomes" id="UP000078492"/>
    </source>
</evidence>
<feature type="non-terminal residue" evidence="1">
    <location>
        <position position="1"/>
    </location>
</feature>
<dbReference type="GO" id="GO:0004190">
    <property type="term" value="F:aspartic-type endopeptidase activity"/>
    <property type="evidence" value="ECO:0007669"/>
    <property type="project" value="InterPro"/>
</dbReference>
<name>A0A151J5Y6_9HYME</name>
<dbReference type="EMBL" id="KQ979939">
    <property type="protein sequence ID" value="KYN18580.1"/>
    <property type="molecule type" value="Genomic_DNA"/>
</dbReference>
<feature type="non-terminal residue" evidence="1">
    <location>
        <position position="55"/>
    </location>
</feature>
<dbReference type="AlphaFoldDB" id="A0A151J5Y6"/>